<dbReference type="PANTHER" id="PTHR43268">
    <property type="entry name" value="THIOSULFATE SULFURTRANSFERASE/RHODANESE-LIKE DOMAIN-CONTAINING PROTEIN 2"/>
    <property type="match status" value="1"/>
</dbReference>
<dbReference type="InterPro" id="IPR022111">
    <property type="entry name" value="Rhodanese_C"/>
</dbReference>
<keyword evidence="3" id="KW-1185">Reference proteome</keyword>
<dbReference type="AlphaFoldDB" id="A0A9W7EEH0"/>
<name>A0A9W7EEH0_9STRA</name>
<evidence type="ECO:0000259" key="1">
    <source>
        <dbReference type="Pfam" id="PF12368"/>
    </source>
</evidence>
<protein>
    <recommendedName>
        <fullName evidence="1">Rhodanase C-terminal domain-containing protein</fullName>
    </recommendedName>
</protein>
<evidence type="ECO:0000313" key="2">
    <source>
        <dbReference type="EMBL" id="GMH75887.1"/>
    </source>
</evidence>
<gene>
    <name evidence="2" type="ORF">TrRE_jg10439</name>
</gene>
<proteinExistence type="predicted"/>
<evidence type="ECO:0000313" key="3">
    <source>
        <dbReference type="Proteomes" id="UP001165082"/>
    </source>
</evidence>
<dbReference type="Proteomes" id="UP001165082">
    <property type="component" value="Unassembled WGS sequence"/>
</dbReference>
<reference evidence="2" key="1">
    <citation type="submission" date="2022-07" db="EMBL/GenBank/DDBJ databases">
        <title>Genome analysis of Parmales, a sister group of diatoms, reveals the evolutionary specialization of diatoms from phago-mixotrophs to photoautotrophs.</title>
        <authorList>
            <person name="Ban H."/>
            <person name="Sato S."/>
            <person name="Yoshikawa S."/>
            <person name="Kazumasa Y."/>
            <person name="Nakamura Y."/>
            <person name="Ichinomiya M."/>
            <person name="Saitoh K."/>
            <person name="Sato N."/>
            <person name="Blanc-Mathieu R."/>
            <person name="Endo H."/>
            <person name="Kuwata A."/>
            <person name="Ogata H."/>
        </authorList>
    </citation>
    <scope>NUCLEOTIDE SEQUENCE</scope>
</reference>
<dbReference type="Gene3D" id="3.40.250.10">
    <property type="entry name" value="Rhodanese-like domain"/>
    <property type="match status" value="1"/>
</dbReference>
<sequence>LISWSQASGANVKSVGQLRGGICRYLEEYGSGGLYRGKNFVFDPRRFDPQVGSGVVGRCLLCGGQWDDYDNGRGTKEGGEARCHRCRVLVLCCDGCRGTRVCWGEEEGGAKTEKMFCGEGGGECVDKGNRKEGWEVVVGEKEKL</sequence>
<feature type="domain" description="Rhodanase C-terminal" evidence="1">
    <location>
        <begin position="36"/>
        <end position="98"/>
    </location>
</feature>
<dbReference type="Pfam" id="PF12368">
    <property type="entry name" value="Rhodanese_C"/>
    <property type="match status" value="1"/>
</dbReference>
<dbReference type="EMBL" id="BRXZ01001645">
    <property type="protein sequence ID" value="GMH75887.1"/>
    <property type="molecule type" value="Genomic_DNA"/>
</dbReference>
<organism evidence="2 3">
    <name type="scientific">Triparma retinervis</name>
    <dbReference type="NCBI Taxonomy" id="2557542"/>
    <lineage>
        <taxon>Eukaryota</taxon>
        <taxon>Sar</taxon>
        <taxon>Stramenopiles</taxon>
        <taxon>Ochrophyta</taxon>
        <taxon>Bolidophyceae</taxon>
        <taxon>Parmales</taxon>
        <taxon>Triparmaceae</taxon>
        <taxon>Triparma</taxon>
    </lineage>
</organism>
<accession>A0A9W7EEH0</accession>
<feature type="non-terminal residue" evidence="2">
    <location>
        <position position="1"/>
    </location>
</feature>
<dbReference type="OrthoDB" id="25002at2759"/>
<comment type="caution">
    <text evidence="2">The sequence shown here is derived from an EMBL/GenBank/DDBJ whole genome shotgun (WGS) entry which is preliminary data.</text>
</comment>
<dbReference type="InterPro" id="IPR036873">
    <property type="entry name" value="Rhodanese-like_dom_sf"/>
</dbReference>
<dbReference type="InterPro" id="IPR020936">
    <property type="entry name" value="TrhO"/>
</dbReference>
<dbReference type="PANTHER" id="PTHR43268:SF7">
    <property type="entry name" value="RHODANESE DOMAIN-CONTAINING PROTEIN"/>
    <property type="match status" value="1"/>
</dbReference>